<dbReference type="InterPro" id="IPR014543">
    <property type="entry name" value="UCP028291"/>
</dbReference>
<organism evidence="3 4">
    <name type="scientific">Kumtagia ephedrae</name>
    <dbReference type="NCBI Taxonomy" id="2116701"/>
    <lineage>
        <taxon>Bacteria</taxon>
        <taxon>Pseudomonadati</taxon>
        <taxon>Pseudomonadota</taxon>
        <taxon>Alphaproteobacteria</taxon>
        <taxon>Hyphomicrobiales</taxon>
        <taxon>Phyllobacteriaceae</taxon>
        <taxon>Kumtagia</taxon>
    </lineage>
</organism>
<dbReference type="Pfam" id="PF09981">
    <property type="entry name" value="DUF2218"/>
    <property type="match status" value="1"/>
</dbReference>
<dbReference type="Pfam" id="PF04954">
    <property type="entry name" value="SIP"/>
    <property type="match status" value="1"/>
</dbReference>
<dbReference type="GO" id="GO:0016491">
    <property type="term" value="F:oxidoreductase activity"/>
    <property type="evidence" value="ECO:0007669"/>
    <property type="project" value="InterPro"/>
</dbReference>
<sequence length="364" mass="39709">MADMPRFLKASAEIALAAPEEVMKRLCAHFAEYGRAEVQGRCARIDTGFGVAELEACERCLKIFAEGRDDTALAYVKLAVAENLLHLAAADRPRIAWQGDGAAGSPLPYFREMRVARAVDIGPHMRRLTLLGRDLGRFAAGGLHVRLLIPRDRDAAPAWPVTGEDGRPSWPSEARPDVRIYTIRRIDVDSGEIDIDFVLHDGVDMPGARFAATAQAGDRVGMTGPGGGSIGKADWYLLAGDETALPAIARILEEMPAGKHAVVRIEVGDASDELPLRSAATLDVQWLHRGGSQPGTTGLLADGVRDTAWPDETVSAFAWAGCEHKSFRAIRSHLRRERNLPRDRHLVVAYWRRGASGDEARKED</sequence>
<evidence type="ECO:0000313" key="4">
    <source>
        <dbReference type="Proteomes" id="UP000241229"/>
    </source>
</evidence>
<keyword evidence="4" id="KW-1185">Reference proteome</keyword>
<dbReference type="InterPro" id="IPR013113">
    <property type="entry name" value="SIP_FAD-bd"/>
</dbReference>
<dbReference type="InterPro" id="IPR007037">
    <property type="entry name" value="SIP_rossman_dom"/>
</dbReference>
<dbReference type="InterPro" id="IPR017927">
    <property type="entry name" value="FAD-bd_FR_type"/>
</dbReference>
<dbReference type="Proteomes" id="UP000241229">
    <property type="component" value="Unassembled WGS sequence"/>
</dbReference>
<comment type="caution">
    <text evidence="3">The sequence shown here is derived from an EMBL/GenBank/DDBJ whole genome shotgun (WGS) entry which is preliminary data.</text>
</comment>
<dbReference type="PROSITE" id="PS51384">
    <property type="entry name" value="FAD_FR"/>
    <property type="match status" value="1"/>
</dbReference>
<dbReference type="InterPro" id="IPR039374">
    <property type="entry name" value="SIP_fam"/>
</dbReference>
<dbReference type="PANTHER" id="PTHR30157">
    <property type="entry name" value="FERRIC REDUCTASE, NADPH-DEPENDENT"/>
    <property type="match status" value="1"/>
</dbReference>
<gene>
    <name evidence="3" type="ORF">C7I84_23195</name>
</gene>
<feature type="domain" description="FAD-binding FR-type" evidence="2">
    <location>
        <begin position="108"/>
        <end position="232"/>
    </location>
</feature>
<dbReference type="Gene3D" id="2.40.30.10">
    <property type="entry name" value="Translation factors"/>
    <property type="match status" value="1"/>
</dbReference>
<evidence type="ECO:0000313" key="3">
    <source>
        <dbReference type="EMBL" id="PSJ55549.1"/>
    </source>
</evidence>
<dbReference type="Pfam" id="PF08021">
    <property type="entry name" value="FAD_binding_9"/>
    <property type="match status" value="1"/>
</dbReference>
<reference evidence="3 4" key="1">
    <citation type="submission" date="2018-03" db="EMBL/GenBank/DDBJ databases">
        <title>The draft genome of Mesorhizobium sp. 6GN-30.</title>
        <authorList>
            <person name="Liu L."/>
            <person name="Li L."/>
            <person name="Wang T."/>
            <person name="Zhang X."/>
            <person name="Liang L."/>
        </authorList>
    </citation>
    <scope>NUCLEOTIDE SEQUENCE [LARGE SCALE GENOMIC DNA]</scope>
    <source>
        <strain evidence="3 4">6GN30</strain>
    </source>
</reference>
<dbReference type="CDD" id="cd06193">
    <property type="entry name" value="siderophore_interacting"/>
    <property type="match status" value="1"/>
</dbReference>
<dbReference type="InterPro" id="IPR039261">
    <property type="entry name" value="FNR_nucleotide-bd"/>
</dbReference>
<comment type="similarity">
    <text evidence="1">Belongs to the SIP oxidoreductase family.</text>
</comment>
<evidence type="ECO:0000259" key="2">
    <source>
        <dbReference type="PROSITE" id="PS51384"/>
    </source>
</evidence>
<dbReference type="EMBL" id="PXYK01000027">
    <property type="protein sequence ID" value="PSJ55549.1"/>
    <property type="molecule type" value="Genomic_DNA"/>
</dbReference>
<dbReference type="PANTHER" id="PTHR30157:SF0">
    <property type="entry name" value="NADPH-DEPENDENT FERRIC-CHELATE REDUCTASE"/>
    <property type="match status" value="1"/>
</dbReference>
<dbReference type="Gene3D" id="3.30.310.50">
    <property type="entry name" value="Alpha-D-phosphohexomutase, C-terminal domain"/>
    <property type="match status" value="1"/>
</dbReference>
<dbReference type="SUPFAM" id="SSF63380">
    <property type="entry name" value="Riboflavin synthase domain-like"/>
    <property type="match status" value="1"/>
</dbReference>
<accession>A0A2P7RZB7</accession>
<dbReference type="Gene3D" id="3.40.50.80">
    <property type="entry name" value="Nucleotide-binding domain of ferredoxin-NADP reductase (FNR) module"/>
    <property type="match status" value="1"/>
</dbReference>
<name>A0A2P7RZB7_9HYPH</name>
<dbReference type="OrthoDB" id="9814826at2"/>
<proteinExistence type="inferred from homology"/>
<dbReference type="InterPro" id="IPR017938">
    <property type="entry name" value="Riboflavin_synthase-like_b-brl"/>
</dbReference>
<protein>
    <submittedName>
        <fullName evidence="3">Phage tail protein</fullName>
    </submittedName>
</protein>
<dbReference type="AlphaFoldDB" id="A0A2P7RZB7"/>
<dbReference type="RefSeq" id="WP_106774599.1">
    <property type="nucleotide sequence ID" value="NZ_PXYK01000027.1"/>
</dbReference>
<evidence type="ECO:0000256" key="1">
    <source>
        <dbReference type="ARBA" id="ARBA00035644"/>
    </source>
</evidence>